<dbReference type="Proteomes" id="UP000676310">
    <property type="component" value="Unassembled WGS sequence"/>
</dbReference>
<comment type="caution">
    <text evidence="2">The sequence shown here is derived from an EMBL/GenBank/DDBJ whole genome shotgun (WGS) entry which is preliminary data.</text>
</comment>
<proteinExistence type="predicted"/>
<evidence type="ECO:0000313" key="2">
    <source>
        <dbReference type="EMBL" id="CAG5179614.1"/>
    </source>
</evidence>
<evidence type="ECO:0000313" key="3">
    <source>
        <dbReference type="Proteomes" id="UP000676310"/>
    </source>
</evidence>
<feature type="compositionally biased region" description="Basic residues" evidence="1">
    <location>
        <begin position="12"/>
        <end position="21"/>
    </location>
</feature>
<accession>A0A8J2IE88</accession>
<evidence type="ECO:0000256" key="1">
    <source>
        <dbReference type="SAM" id="MobiDB-lite"/>
    </source>
</evidence>
<organism evidence="2 3">
    <name type="scientific">Alternaria atra</name>
    <dbReference type="NCBI Taxonomy" id="119953"/>
    <lineage>
        <taxon>Eukaryota</taxon>
        <taxon>Fungi</taxon>
        <taxon>Dikarya</taxon>
        <taxon>Ascomycota</taxon>
        <taxon>Pezizomycotina</taxon>
        <taxon>Dothideomycetes</taxon>
        <taxon>Pleosporomycetidae</taxon>
        <taxon>Pleosporales</taxon>
        <taxon>Pleosporineae</taxon>
        <taxon>Pleosporaceae</taxon>
        <taxon>Alternaria</taxon>
        <taxon>Alternaria sect. Ulocladioides</taxon>
    </lineage>
</organism>
<protein>
    <submittedName>
        <fullName evidence="2">Uncharacterized protein</fullName>
    </submittedName>
</protein>
<keyword evidence="3" id="KW-1185">Reference proteome</keyword>
<feature type="region of interest" description="Disordered" evidence="1">
    <location>
        <begin position="73"/>
        <end position="126"/>
    </location>
</feature>
<dbReference type="EMBL" id="CAJRGZ010000023">
    <property type="protein sequence ID" value="CAG5179614.1"/>
    <property type="molecule type" value="Genomic_DNA"/>
</dbReference>
<reference evidence="2" key="1">
    <citation type="submission" date="2021-05" db="EMBL/GenBank/DDBJ databases">
        <authorList>
            <person name="Stam R."/>
        </authorList>
    </citation>
    <scope>NUCLEOTIDE SEQUENCE</scope>
    <source>
        <strain evidence="2">CS162</strain>
    </source>
</reference>
<dbReference type="OrthoDB" id="3945463at2759"/>
<gene>
    <name evidence="2" type="ORF">ALTATR162_LOCUS9374</name>
</gene>
<name>A0A8J2IE88_9PLEO</name>
<feature type="region of interest" description="Disordered" evidence="1">
    <location>
        <begin position="1"/>
        <end position="39"/>
    </location>
</feature>
<dbReference type="RefSeq" id="XP_043172942.1">
    <property type="nucleotide sequence ID" value="XM_043317007.1"/>
</dbReference>
<dbReference type="AlphaFoldDB" id="A0A8J2IE88"/>
<dbReference type="GeneID" id="67021588"/>
<sequence>MTNKGLDQALRQQKKGNKKSRALPLIQRQDWDGETQWWSPSRVNKAQQLLGEADEAERQEEIRKADAAELRETTRKFKQKLDAEKAEKREREKKERDKRKAGERQQIDARKAERARKEEKDRQVQR</sequence>